<keyword evidence="2" id="KW-0418">Kinase</keyword>
<evidence type="ECO:0000313" key="3">
    <source>
        <dbReference type="Proteomes" id="UP000439903"/>
    </source>
</evidence>
<dbReference type="PANTHER" id="PTHR45756">
    <property type="entry name" value="PALMITOYLTRANSFERASE"/>
    <property type="match status" value="1"/>
</dbReference>
<dbReference type="SMART" id="SM00671">
    <property type="entry name" value="SEL1"/>
    <property type="match status" value="3"/>
</dbReference>
<dbReference type="InterPro" id="IPR036537">
    <property type="entry name" value="Adaptor_Cbl_N_dom_sf"/>
</dbReference>
<dbReference type="GO" id="GO:0005524">
    <property type="term" value="F:ATP binding"/>
    <property type="evidence" value="ECO:0007669"/>
    <property type="project" value="InterPro"/>
</dbReference>
<dbReference type="Pfam" id="PF07714">
    <property type="entry name" value="PK_Tyr_Ser-Thr"/>
    <property type="match status" value="1"/>
</dbReference>
<sequence>MMASDKEDPTFSNSTAAASIATTAFNTITDVVALYIPLIGAVKLIVGEIYTIYENAECNKEICLIMTNRVKAAECSMDMIIRNIHVDDAEGDFRKRSYYIAFKRFEAILIKIRDFTKGVSKLKGFKRFTNAKEVKSKYEKLTNEFDDCMRDLHFAIDAYNAVNRAKDAKKVDKALEDVSQLLNNLGDDVKALAQDVSFIKDRITNQANEVYADKIKENELDNPPFSKQGDIRNSVIRKIYKPLGVDVACKPETKYKESELAIFGILGQSPHIIRFYGLVNVDNRLNMVTEWAEYGNLKELYSKYDVPWTRKIQIIRDICRGISFLRTVNIFHHDLRCENVFVLHNLNIKIGNFKCARKADADHSTNLKDLYTNIISWMAPELMQKYKDLSKRGNERVYTFNCEMFSLGMLMWELCYEKMPYESWKVPQIVEHVLSGKREDVSKGKFNNNDDKEIQIEFINIIGKAWIHRPDLRISITELSHKLEELAEKYPIPHNAPLLLDDKELDLDGKKNQCQASMESLFPEFDDPDIIEEDDIIVPLEEGIKMHRNGNRDDAWKCFKQNSELPLAKFWKGYYYMNGYVVDKNLDEAIKLFKEAADDNHTESQYRYAVMLLSRKENDETAKNKNRQEILQYFKLAADNKNTDAMYYLGDIYLNGKLKVSKDEKLGLKYLNAAADNKNERAITLLKNLNKS</sequence>
<dbReference type="InterPro" id="IPR000719">
    <property type="entry name" value="Prot_kinase_dom"/>
</dbReference>
<dbReference type="SUPFAM" id="SSF56112">
    <property type="entry name" value="Protein kinase-like (PK-like)"/>
    <property type="match status" value="1"/>
</dbReference>
<proteinExistence type="predicted"/>
<dbReference type="InterPro" id="IPR053215">
    <property type="entry name" value="TKL_Ser/Thr_kinase"/>
</dbReference>
<evidence type="ECO:0000313" key="2">
    <source>
        <dbReference type="EMBL" id="KAF0533982.1"/>
    </source>
</evidence>
<dbReference type="CDD" id="cd21037">
    <property type="entry name" value="MLKL_NTD"/>
    <property type="match status" value="1"/>
</dbReference>
<keyword evidence="2" id="KW-0808">Transferase</keyword>
<name>A0A8H4AUH6_GIGMA</name>
<feature type="domain" description="Protein kinase" evidence="1">
    <location>
        <begin position="179"/>
        <end position="484"/>
    </location>
</feature>
<organism evidence="2 3">
    <name type="scientific">Gigaspora margarita</name>
    <dbReference type="NCBI Taxonomy" id="4874"/>
    <lineage>
        <taxon>Eukaryota</taxon>
        <taxon>Fungi</taxon>
        <taxon>Fungi incertae sedis</taxon>
        <taxon>Mucoromycota</taxon>
        <taxon>Glomeromycotina</taxon>
        <taxon>Glomeromycetes</taxon>
        <taxon>Diversisporales</taxon>
        <taxon>Gigasporaceae</taxon>
        <taxon>Gigaspora</taxon>
    </lineage>
</organism>
<gene>
    <name evidence="2" type="ORF">F8M41_010290</name>
</gene>
<dbReference type="InterPro" id="IPR001245">
    <property type="entry name" value="Ser-Thr/Tyr_kinase_cat_dom"/>
</dbReference>
<evidence type="ECO:0000259" key="1">
    <source>
        <dbReference type="PROSITE" id="PS50011"/>
    </source>
</evidence>
<dbReference type="InterPro" id="IPR011009">
    <property type="entry name" value="Kinase-like_dom_sf"/>
</dbReference>
<dbReference type="Gene3D" id="1.20.930.20">
    <property type="entry name" value="Adaptor protein Cbl, N-terminal domain"/>
    <property type="match status" value="1"/>
</dbReference>
<dbReference type="PANTHER" id="PTHR45756:SF1">
    <property type="entry name" value="PROTEIN KINASE DOMAIN CONTAINING PROTEIN"/>
    <property type="match status" value="1"/>
</dbReference>
<dbReference type="InterPro" id="IPR059179">
    <property type="entry name" value="MLKL-like_MCAfunc"/>
</dbReference>
<dbReference type="Pfam" id="PF08238">
    <property type="entry name" value="Sel1"/>
    <property type="match status" value="2"/>
</dbReference>
<dbReference type="PROSITE" id="PS00109">
    <property type="entry name" value="PROTEIN_KINASE_TYR"/>
    <property type="match status" value="1"/>
</dbReference>
<keyword evidence="3" id="KW-1185">Reference proteome</keyword>
<dbReference type="InterPro" id="IPR008266">
    <property type="entry name" value="Tyr_kinase_AS"/>
</dbReference>
<protein>
    <submittedName>
        <fullName evidence="2">Kinase-like protein</fullName>
    </submittedName>
</protein>
<dbReference type="PROSITE" id="PS50011">
    <property type="entry name" value="PROTEIN_KINASE_DOM"/>
    <property type="match status" value="1"/>
</dbReference>
<dbReference type="AlphaFoldDB" id="A0A8H4AUH6"/>
<accession>A0A8H4AUH6</accession>
<dbReference type="InterPro" id="IPR006597">
    <property type="entry name" value="Sel1-like"/>
</dbReference>
<dbReference type="Proteomes" id="UP000439903">
    <property type="component" value="Unassembled WGS sequence"/>
</dbReference>
<dbReference type="GO" id="GO:0004672">
    <property type="term" value="F:protein kinase activity"/>
    <property type="evidence" value="ECO:0007669"/>
    <property type="project" value="InterPro"/>
</dbReference>
<comment type="caution">
    <text evidence="2">The sequence shown here is derived from an EMBL/GenBank/DDBJ whole genome shotgun (WGS) entry which is preliminary data.</text>
</comment>
<dbReference type="Gene3D" id="1.10.510.10">
    <property type="entry name" value="Transferase(Phosphotransferase) domain 1"/>
    <property type="match status" value="1"/>
</dbReference>
<dbReference type="Gene3D" id="1.25.40.10">
    <property type="entry name" value="Tetratricopeptide repeat domain"/>
    <property type="match status" value="1"/>
</dbReference>
<reference evidence="2 3" key="1">
    <citation type="journal article" date="2019" name="Environ. Microbiol.">
        <title>At the nexus of three kingdoms: the genome of the mycorrhizal fungus Gigaspora margarita provides insights into plant, endobacterial and fungal interactions.</title>
        <authorList>
            <person name="Venice F."/>
            <person name="Ghignone S."/>
            <person name="Salvioli di Fossalunga A."/>
            <person name="Amselem J."/>
            <person name="Novero M."/>
            <person name="Xianan X."/>
            <person name="Sedzielewska Toro K."/>
            <person name="Morin E."/>
            <person name="Lipzen A."/>
            <person name="Grigoriev I.V."/>
            <person name="Henrissat B."/>
            <person name="Martin F.M."/>
            <person name="Bonfante P."/>
        </authorList>
    </citation>
    <scope>NUCLEOTIDE SEQUENCE [LARGE SCALE GENOMIC DNA]</scope>
    <source>
        <strain evidence="2 3">BEG34</strain>
    </source>
</reference>
<dbReference type="GO" id="GO:0007166">
    <property type="term" value="P:cell surface receptor signaling pathway"/>
    <property type="evidence" value="ECO:0007669"/>
    <property type="project" value="InterPro"/>
</dbReference>
<dbReference type="InterPro" id="IPR011990">
    <property type="entry name" value="TPR-like_helical_dom_sf"/>
</dbReference>
<dbReference type="OrthoDB" id="4062651at2759"/>
<dbReference type="EMBL" id="WTPW01000216">
    <property type="protein sequence ID" value="KAF0533982.1"/>
    <property type="molecule type" value="Genomic_DNA"/>
</dbReference>
<dbReference type="SUPFAM" id="SSF81901">
    <property type="entry name" value="HCP-like"/>
    <property type="match status" value="1"/>
</dbReference>